<dbReference type="PANTHER" id="PTHR40254:SF1">
    <property type="entry name" value="BLR0577 PROTEIN"/>
    <property type="match status" value="1"/>
</dbReference>
<proteinExistence type="predicted"/>
<dbReference type="KEGG" id="kre:GWK63_05985"/>
<dbReference type="SUPFAM" id="SSF51905">
    <property type="entry name" value="FAD/NAD(P)-binding domain"/>
    <property type="match status" value="1"/>
</dbReference>
<dbReference type="InterPro" id="IPR038732">
    <property type="entry name" value="HpyO/CreE_NAD-binding"/>
</dbReference>
<protein>
    <submittedName>
        <fullName evidence="1">NAD(P)-binding protein</fullName>
    </submittedName>
</protein>
<evidence type="ECO:0000313" key="2">
    <source>
        <dbReference type="Proteomes" id="UP000502533"/>
    </source>
</evidence>
<dbReference type="InterPro" id="IPR052189">
    <property type="entry name" value="L-asp_N-monooxygenase_NS-form"/>
</dbReference>
<dbReference type="GeneID" id="85021696"/>
<accession>A0A181C9I6</accession>
<sequence>MSSSPHIPHIAIIGGGFSGAALAWHLARDGGGPKRMTVFEPRPFLGAGLAYGAGDPQHRVNVPATRMSIDTSQPDDFINWIRGTGALADDPAATRPDGDVFPARAVFGRYVADRLAPLLHAGVLTHLRRRVTGVHRVPDGGWIVTDATGVSLPADIVVIATSHPAPQPPGVLRALDLHPGQHPILVTNPWQAGALDDIRRTDSVLVVGSGLSMADAIVSLTARGHTGRVTAISRRGQRSHGHATGAVKPVGDFISPPARTARHLLQRIRHELARHAGQPWQAVFDRIRTQAPDIWAALSVPERRRLIRHLRPFWDTHRFRIAPQADEVLRARERAGTLDVRAARVVAARVRHGQFALTLRHGSSPAWEACYDAIITTTGPAHGAIMHMQPYIGGLAAAGLVEVDATGLGLHVDALGRACVGGRHEGSLFVAGPLARGRFGELMGLPEVTHYAEKLAVIISTLAAARAGVSYPYQERATT</sequence>
<dbReference type="Proteomes" id="UP000502533">
    <property type="component" value="Chromosome"/>
</dbReference>
<name>A0A181C9I6_9PROT</name>
<evidence type="ECO:0000313" key="1">
    <source>
        <dbReference type="EMBL" id="QIP35083.1"/>
    </source>
</evidence>
<dbReference type="Gene3D" id="3.50.50.60">
    <property type="entry name" value="FAD/NAD(P)-binding domain"/>
    <property type="match status" value="1"/>
</dbReference>
<gene>
    <name evidence="1" type="ORF">GWK63_05985</name>
</gene>
<dbReference type="InterPro" id="IPR036188">
    <property type="entry name" value="FAD/NAD-bd_sf"/>
</dbReference>
<dbReference type="AlphaFoldDB" id="A0A181C9I6"/>
<keyword evidence="2" id="KW-1185">Reference proteome</keyword>
<dbReference type="Pfam" id="PF13454">
    <property type="entry name" value="NAD_binding_9"/>
    <property type="match status" value="1"/>
</dbReference>
<dbReference type="EMBL" id="CP050139">
    <property type="protein sequence ID" value="QIP35083.1"/>
    <property type="molecule type" value="Genomic_DNA"/>
</dbReference>
<organism evidence="1 2">
    <name type="scientific">Komagataeibacter rhaeticus</name>
    <dbReference type="NCBI Taxonomy" id="215221"/>
    <lineage>
        <taxon>Bacteria</taxon>
        <taxon>Pseudomonadati</taxon>
        <taxon>Pseudomonadota</taxon>
        <taxon>Alphaproteobacteria</taxon>
        <taxon>Acetobacterales</taxon>
        <taxon>Acetobacteraceae</taxon>
        <taxon>Komagataeibacter</taxon>
    </lineage>
</organism>
<dbReference type="PANTHER" id="PTHR40254">
    <property type="entry name" value="BLR0577 PROTEIN"/>
    <property type="match status" value="1"/>
</dbReference>
<dbReference type="RefSeq" id="WP_039998809.1">
    <property type="nucleotide sequence ID" value="NZ_CALMTF010000080.1"/>
</dbReference>
<reference evidence="1 2" key="1">
    <citation type="submission" date="2020-03" db="EMBL/GenBank/DDBJ databases">
        <title>Isolation of cellulose-producing strains, genome characterization and application of the synthesized cellulose films as an economical and sustainable material for piezoelectric sensor construction.</title>
        <authorList>
            <person name="Mangayil R.K."/>
        </authorList>
    </citation>
    <scope>NUCLEOTIDE SEQUENCE [LARGE SCALE GENOMIC DNA]</scope>
    <source>
        <strain evidence="1 2">ENS 9a1a</strain>
    </source>
</reference>